<comment type="subcellular location">
    <subcellularLocation>
        <location evidence="1">Secreted</location>
    </subcellularLocation>
</comment>
<dbReference type="InterPro" id="IPR008983">
    <property type="entry name" value="Tumour_necrosis_fac-like_dom"/>
</dbReference>
<evidence type="ECO:0000256" key="1">
    <source>
        <dbReference type="ARBA" id="ARBA00004613"/>
    </source>
</evidence>
<name>A0A3Q4GIK1_NEOBR</name>
<keyword evidence="7" id="KW-0472">Membrane</keyword>
<protein>
    <submittedName>
        <fullName evidence="9">TNF superfamily member 13b</fullName>
    </submittedName>
</protein>
<organism evidence="9 10">
    <name type="scientific">Neolamprologus brichardi</name>
    <name type="common">Fairy cichlid</name>
    <name type="synonym">Lamprologus brichardi</name>
    <dbReference type="NCBI Taxonomy" id="32507"/>
    <lineage>
        <taxon>Eukaryota</taxon>
        <taxon>Metazoa</taxon>
        <taxon>Chordata</taxon>
        <taxon>Craniata</taxon>
        <taxon>Vertebrata</taxon>
        <taxon>Euteleostomi</taxon>
        <taxon>Actinopterygii</taxon>
        <taxon>Neopterygii</taxon>
        <taxon>Teleostei</taxon>
        <taxon>Neoteleostei</taxon>
        <taxon>Acanthomorphata</taxon>
        <taxon>Ovalentaria</taxon>
        <taxon>Cichlomorphae</taxon>
        <taxon>Cichliformes</taxon>
        <taxon>Cichlidae</taxon>
        <taxon>African cichlids</taxon>
        <taxon>Pseudocrenilabrinae</taxon>
        <taxon>Lamprologini</taxon>
        <taxon>Neolamprologus</taxon>
    </lineage>
</organism>
<evidence type="ECO:0000256" key="4">
    <source>
        <dbReference type="ARBA" id="ARBA00022525"/>
    </source>
</evidence>
<feature type="transmembrane region" description="Helical" evidence="7">
    <location>
        <begin position="26"/>
        <end position="50"/>
    </location>
</feature>
<dbReference type="GO" id="GO:0005164">
    <property type="term" value="F:tumor necrosis factor receptor binding"/>
    <property type="evidence" value="ECO:0007669"/>
    <property type="project" value="InterPro"/>
</dbReference>
<dbReference type="Bgee" id="ENSNBRG00000006826">
    <property type="expression patterns" value="Expressed in mesonephros and 2 other cell types or tissues"/>
</dbReference>
<dbReference type="GO" id="GO:0005615">
    <property type="term" value="C:extracellular space"/>
    <property type="evidence" value="ECO:0007669"/>
    <property type="project" value="UniProtKB-KW"/>
</dbReference>
<dbReference type="Proteomes" id="UP000261580">
    <property type="component" value="Unassembled WGS sequence"/>
</dbReference>
<dbReference type="SUPFAM" id="SSF49842">
    <property type="entry name" value="TNF-like"/>
    <property type="match status" value="1"/>
</dbReference>
<evidence type="ECO:0000256" key="7">
    <source>
        <dbReference type="SAM" id="Phobius"/>
    </source>
</evidence>
<evidence type="ECO:0000259" key="8">
    <source>
        <dbReference type="PROSITE" id="PS50049"/>
    </source>
</evidence>
<dbReference type="GO" id="GO:0016020">
    <property type="term" value="C:membrane"/>
    <property type="evidence" value="ECO:0007669"/>
    <property type="project" value="InterPro"/>
</dbReference>
<keyword evidence="10" id="KW-1185">Reference proteome</keyword>
<evidence type="ECO:0000256" key="6">
    <source>
        <dbReference type="ARBA" id="ARBA00023180"/>
    </source>
</evidence>
<evidence type="ECO:0000256" key="5">
    <source>
        <dbReference type="ARBA" id="ARBA00023157"/>
    </source>
</evidence>
<dbReference type="Gene3D" id="2.60.120.40">
    <property type="match status" value="1"/>
</dbReference>
<proteinExistence type="inferred from homology"/>
<keyword evidence="6" id="KW-0325">Glycoprotein</keyword>
<dbReference type="GO" id="GO:0030890">
    <property type="term" value="P:positive regulation of B cell proliferation"/>
    <property type="evidence" value="ECO:0007669"/>
    <property type="project" value="TreeGrafter"/>
</dbReference>
<dbReference type="GO" id="GO:0005125">
    <property type="term" value="F:cytokine activity"/>
    <property type="evidence" value="ECO:0007669"/>
    <property type="project" value="UniProtKB-KW"/>
</dbReference>
<evidence type="ECO:0000256" key="3">
    <source>
        <dbReference type="ARBA" id="ARBA00022514"/>
    </source>
</evidence>
<evidence type="ECO:0000313" key="10">
    <source>
        <dbReference type="Proteomes" id="UP000261580"/>
    </source>
</evidence>
<keyword evidence="4" id="KW-0964">Secreted</keyword>
<sequence>MGPAMAVLAGLKPGSGQGDSERMLSWPVFLLMLAALSSSFLSALSLYQLVALRAEIEQLQSDVSCGREEGQPSADRLQVREHYFLLFLLAVSQSFLQMLANDSRKNYVKEILRDTYTGIPWQPGLKRGTALEAEGDRILVREEGFYYVYSQVFYRDNTFAMGHVVFRWKTNVVGNEPQYVSLFRCIQNMNPVQSFNTCYTGGIVKLEAGDYLELLIPRATADVSLSGDSTFLGALKLA</sequence>
<reference evidence="9" key="1">
    <citation type="submission" date="2025-08" db="UniProtKB">
        <authorList>
            <consortium name="Ensembl"/>
        </authorList>
    </citation>
    <scope>IDENTIFICATION</scope>
</reference>
<keyword evidence="3" id="KW-0202">Cytokine</keyword>
<dbReference type="GeneTree" id="ENSGT00940000157536"/>
<accession>A0A3Q4GIK1</accession>
<dbReference type="InterPro" id="IPR051748">
    <property type="entry name" value="TNF_Ligand_Superfamily"/>
</dbReference>
<keyword evidence="7" id="KW-1133">Transmembrane helix</keyword>
<dbReference type="PROSITE" id="PS50049">
    <property type="entry name" value="THD_2"/>
    <property type="match status" value="1"/>
</dbReference>
<dbReference type="Pfam" id="PF00229">
    <property type="entry name" value="TNF"/>
    <property type="match status" value="1"/>
</dbReference>
<dbReference type="PANTHER" id="PTHR15151">
    <property type="entry name" value="PROTEIN EIGER"/>
    <property type="match status" value="1"/>
</dbReference>
<dbReference type="Ensembl" id="ENSNBRT00000009062.1">
    <property type="protein sequence ID" value="ENSNBRP00000008806.1"/>
    <property type="gene ID" value="ENSNBRG00000006826.1"/>
</dbReference>
<dbReference type="GO" id="GO:0006955">
    <property type="term" value="P:immune response"/>
    <property type="evidence" value="ECO:0007669"/>
    <property type="project" value="InterPro"/>
</dbReference>
<comment type="similarity">
    <text evidence="2">Belongs to the tumor necrosis factor family.</text>
</comment>
<evidence type="ECO:0000256" key="2">
    <source>
        <dbReference type="ARBA" id="ARBA00008670"/>
    </source>
</evidence>
<feature type="domain" description="THD" evidence="8">
    <location>
        <begin position="94"/>
        <end position="237"/>
    </location>
</feature>
<keyword evidence="5" id="KW-1015">Disulfide bond</keyword>
<reference evidence="9" key="2">
    <citation type="submission" date="2025-09" db="UniProtKB">
        <authorList>
            <consortium name="Ensembl"/>
        </authorList>
    </citation>
    <scope>IDENTIFICATION</scope>
</reference>
<dbReference type="InterPro" id="IPR006052">
    <property type="entry name" value="TNF_dom"/>
</dbReference>
<dbReference type="AlphaFoldDB" id="A0A3Q4GIK1"/>
<dbReference type="PANTHER" id="PTHR15151:SF24">
    <property type="entry name" value="A PROLIFERATION-INDUCING LIGAND-LIKE PROTEIN-RELATED"/>
    <property type="match status" value="1"/>
</dbReference>
<keyword evidence="7" id="KW-0812">Transmembrane</keyword>
<evidence type="ECO:0000313" key="9">
    <source>
        <dbReference type="Ensembl" id="ENSNBRP00000008806.1"/>
    </source>
</evidence>